<protein>
    <submittedName>
        <fullName evidence="3">Aldo/keto reductase</fullName>
    </submittedName>
</protein>
<dbReference type="EMBL" id="QUWK01000011">
    <property type="protein sequence ID" value="RFU94270.1"/>
    <property type="molecule type" value="Genomic_DNA"/>
</dbReference>
<feature type="domain" description="NADP-dependent oxidoreductase" evidence="2">
    <location>
        <begin position="13"/>
        <end position="318"/>
    </location>
</feature>
<evidence type="ECO:0000313" key="3">
    <source>
        <dbReference type="EMBL" id="RFU94270.1"/>
    </source>
</evidence>
<dbReference type="InterPro" id="IPR036812">
    <property type="entry name" value="NAD(P)_OxRdtase_dom_sf"/>
</dbReference>
<dbReference type="AlphaFoldDB" id="A0A372MGG5"/>
<keyword evidence="1" id="KW-0560">Oxidoreductase</keyword>
<accession>A0A372MGG5</accession>
<organism evidence="3 4">
    <name type="scientific">Sphaerochaeta halotolerans</name>
    <dbReference type="NCBI Taxonomy" id="2293840"/>
    <lineage>
        <taxon>Bacteria</taxon>
        <taxon>Pseudomonadati</taxon>
        <taxon>Spirochaetota</taxon>
        <taxon>Spirochaetia</taxon>
        <taxon>Spirochaetales</taxon>
        <taxon>Sphaerochaetaceae</taxon>
        <taxon>Sphaerochaeta</taxon>
    </lineage>
</organism>
<dbReference type="Pfam" id="PF00248">
    <property type="entry name" value="Aldo_ket_red"/>
    <property type="match status" value="1"/>
</dbReference>
<dbReference type="InterPro" id="IPR050523">
    <property type="entry name" value="AKR_Detox_Biosynth"/>
</dbReference>
<dbReference type="Proteomes" id="UP000264002">
    <property type="component" value="Unassembled WGS sequence"/>
</dbReference>
<comment type="caution">
    <text evidence="3">The sequence shown here is derived from an EMBL/GenBank/DDBJ whole genome shotgun (WGS) entry which is preliminary data.</text>
</comment>
<proteinExistence type="predicted"/>
<evidence type="ECO:0000259" key="2">
    <source>
        <dbReference type="Pfam" id="PF00248"/>
    </source>
</evidence>
<name>A0A372MGG5_9SPIR</name>
<dbReference type="InterPro" id="IPR020471">
    <property type="entry name" value="AKR"/>
</dbReference>
<dbReference type="PANTHER" id="PTHR43364">
    <property type="entry name" value="NADH-SPECIFIC METHYLGLYOXAL REDUCTASE-RELATED"/>
    <property type="match status" value="1"/>
</dbReference>
<dbReference type="SUPFAM" id="SSF51430">
    <property type="entry name" value="NAD(P)-linked oxidoreductase"/>
    <property type="match status" value="1"/>
</dbReference>
<sequence>MKLGDTTMEVSSIALGTWAMGGGDSWGASDEVESIKTVHCALERGINFIDTAPAYGNGFSEELLGKALKGKRNECILATKCGLLWGPEDEGSLHKSRDGVIIRRNLNPKSIVEQVEKSLKRLGTDHIDLLLTHWQSIPPFFTPIEETVEAMERLVAQGKIRSYGACNLTLEQLKEYQSYGNPSLVQERFSLLTRSKEALASYCAEQGITFQAYSPLERGLLTGNVSLDTKVVGTAKASVSWYDAEHRPQVLQMLESLKEMAESYGCTVGNLVIAWTRGAEGTMNVLCGARKPEQVEENSNALSVVLSREDWKAIDDLAKPLLQ</sequence>
<dbReference type="PANTHER" id="PTHR43364:SF4">
    <property type="entry name" value="NAD(P)-LINKED OXIDOREDUCTASE SUPERFAMILY PROTEIN"/>
    <property type="match status" value="1"/>
</dbReference>
<dbReference type="PRINTS" id="PR00069">
    <property type="entry name" value="ALDKETRDTASE"/>
</dbReference>
<dbReference type="GO" id="GO:0005829">
    <property type="term" value="C:cytosol"/>
    <property type="evidence" value="ECO:0007669"/>
    <property type="project" value="TreeGrafter"/>
</dbReference>
<gene>
    <name evidence="3" type="ORF">DYP60_10835</name>
</gene>
<dbReference type="RefSeq" id="WP_117331024.1">
    <property type="nucleotide sequence ID" value="NZ_QUWK01000011.1"/>
</dbReference>
<reference evidence="3 4" key="2">
    <citation type="submission" date="2018-09" db="EMBL/GenBank/DDBJ databases">
        <title>Genome of Sphaerochaeta halotolerans strain 4-11.</title>
        <authorList>
            <person name="Nazina T.N."/>
            <person name="Sokolova D.S."/>
        </authorList>
    </citation>
    <scope>NUCLEOTIDE SEQUENCE [LARGE SCALE GENOMIC DNA]</scope>
    <source>
        <strain evidence="3 4">4-11</strain>
    </source>
</reference>
<evidence type="ECO:0000313" key="4">
    <source>
        <dbReference type="Proteomes" id="UP000264002"/>
    </source>
</evidence>
<keyword evidence="4" id="KW-1185">Reference proteome</keyword>
<reference evidence="4" key="1">
    <citation type="submission" date="2018-08" db="EMBL/GenBank/DDBJ databases">
        <authorList>
            <person name="Grouzdev D.S."/>
            <person name="Krutkina M.S."/>
        </authorList>
    </citation>
    <scope>NUCLEOTIDE SEQUENCE [LARGE SCALE GENOMIC DNA]</scope>
    <source>
        <strain evidence="4">4-11</strain>
    </source>
</reference>
<dbReference type="InterPro" id="IPR023210">
    <property type="entry name" value="NADP_OxRdtase_dom"/>
</dbReference>
<dbReference type="Gene3D" id="3.20.20.100">
    <property type="entry name" value="NADP-dependent oxidoreductase domain"/>
    <property type="match status" value="1"/>
</dbReference>
<evidence type="ECO:0000256" key="1">
    <source>
        <dbReference type="ARBA" id="ARBA00023002"/>
    </source>
</evidence>
<dbReference type="GO" id="GO:0016491">
    <property type="term" value="F:oxidoreductase activity"/>
    <property type="evidence" value="ECO:0007669"/>
    <property type="project" value="UniProtKB-KW"/>
</dbReference>